<dbReference type="InterPro" id="IPR006671">
    <property type="entry name" value="Cyclin_N"/>
</dbReference>
<evidence type="ECO:0000259" key="3">
    <source>
        <dbReference type="SMART" id="SM00385"/>
    </source>
</evidence>
<reference evidence="4" key="2">
    <citation type="submission" date="2025-08" db="UniProtKB">
        <authorList>
            <consortium name="Ensembl"/>
        </authorList>
    </citation>
    <scope>IDENTIFICATION</scope>
</reference>
<dbReference type="CDD" id="cd20583">
    <property type="entry name" value="CYCLIN_CCNG1"/>
    <property type="match status" value="1"/>
</dbReference>
<dbReference type="InterPro" id="IPR013763">
    <property type="entry name" value="Cyclin-like_dom"/>
</dbReference>
<dbReference type="SMART" id="SM00385">
    <property type="entry name" value="CYCLIN"/>
    <property type="match status" value="1"/>
</dbReference>
<organism evidence="4 5">
    <name type="scientific">Corvus moneduloides</name>
    <name type="common">New Caledonian crow</name>
    <dbReference type="NCBI Taxonomy" id="1196302"/>
    <lineage>
        <taxon>Eukaryota</taxon>
        <taxon>Metazoa</taxon>
        <taxon>Chordata</taxon>
        <taxon>Craniata</taxon>
        <taxon>Vertebrata</taxon>
        <taxon>Euteleostomi</taxon>
        <taxon>Archelosauria</taxon>
        <taxon>Archosauria</taxon>
        <taxon>Dinosauria</taxon>
        <taxon>Saurischia</taxon>
        <taxon>Theropoda</taxon>
        <taxon>Coelurosauria</taxon>
        <taxon>Aves</taxon>
        <taxon>Neognathae</taxon>
        <taxon>Neoaves</taxon>
        <taxon>Telluraves</taxon>
        <taxon>Australaves</taxon>
        <taxon>Passeriformes</taxon>
        <taxon>Corvoidea</taxon>
        <taxon>Corvidae</taxon>
        <taxon>Corvus</taxon>
    </lineage>
</organism>
<keyword evidence="5" id="KW-1185">Reference proteome</keyword>
<evidence type="ECO:0000256" key="2">
    <source>
        <dbReference type="RuleBase" id="RU000383"/>
    </source>
</evidence>
<dbReference type="Gene3D" id="1.10.472.10">
    <property type="entry name" value="Cyclin-like"/>
    <property type="match status" value="2"/>
</dbReference>
<reference evidence="5" key="1">
    <citation type="submission" date="2019-10" db="EMBL/GenBank/DDBJ databases">
        <title>Corvus moneduloides (New Caledonian crow) genome, bCorMon1, primary haplotype.</title>
        <authorList>
            <person name="Rutz C."/>
            <person name="Fungtammasan C."/>
            <person name="Mountcastle J."/>
            <person name="Formenti G."/>
            <person name="Chow W."/>
            <person name="Howe K."/>
            <person name="Steele M.P."/>
            <person name="Fernandes J."/>
            <person name="Gilbert M.T.P."/>
            <person name="Fedrigo O."/>
            <person name="Jarvis E.D."/>
            <person name="Gemmell N."/>
        </authorList>
    </citation>
    <scope>NUCLEOTIDE SEQUENCE [LARGE SCALE GENOMIC DNA]</scope>
</reference>
<gene>
    <name evidence="4" type="primary">CCNG1</name>
</gene>
<dbReference type="Pfam" id="PF00134">
    <property type="entry name" value="Cyclin_N"/>
    <property type="match status" value="1"/>
</dbReference>
<dbReference type="Ensembl" id="ENSCMUT00000034877.1">
    <property type="protein sequence ID" value="ENSCMUP00000035159.1"/>
    <property type="gene ID" value="ENSCMUG00000004222.2"/>
</dbReference>
<proteinExistence type="inferred from homology"/>
<reference evidence="4" key="3">
    <citation type="submission" date="2025-09" db="UniProtKB">
        <authorList>
            <consortium name="Ensembl"/>
        </authorList>
    </citation>
    <scope>IDENTIFICATION</scope>
</reference>
<dbReference type="AlphaFoldDB" id="A0A8U7N8J0"/>
<dbReference type="Proteomes" id="UP000694553">
    <property type="component" value="Unassembled WGS sequence"/>
</dbReference>
<protein>
    <submittedName>
        <fullName evidence="4">Cyclin G1</fullName>
    </submittedName>
</protein>
<evidence type="ECO:0000313" key="4">
    <source>
        <dbReference type="Ensembl" id="ENSCMUP00000035159.1"/>
    </source>
</evidence>
<keyword evidence="1 2" id="KW-0195">Cyclin</keyword>
<evidence type="ECO:0000313" key="5">
    <source>
        <dbReference type="Proteomes" id="UP000694553"/>
    </source>
</evidence>
<dbReference type="SUPFAM" id="SSF47954">
    <property type="entry name" value="Cyclin-like"/>
    <property type="match status" value="1"/>
</dbReference>
<comment type="similarity">
    <text evidence="2">Belongs to the cyclin family.</text>
</comment>
<sequence>MIDTLASGEARDLLLQLPAMLELELRAQPRAAGLRLLEAAHDNGLRMTARLRDFEVKDLLSLTQFFGFHTETFSLAVNFLDRFLSKMKVQPKHLGCVGLSCFYLAVKASEEERNVPLATDLIRISQYRFTVSDMMRMEKIILEKLCWKIKATTAFQFLQLYHSFIHENLSCERGKYLNFERLETQLKACHCRIMFSKAKPSVLALSIMALEIEEQKLLELTEALEFLQLHSKVCADKISGEDGRKTHGKVYTMGKGQVHWQIGFFCGFLVVFFGFLSFGLGYLAACLVEEAESTCIK</sequence>
<accession>A0A8U7N8J0</accession>
<dbReference type="FunFam" id="1.10.472.10:FF:000006">
    <property type="entry name" value="Cyclin I"/>
    <property type="match status" value="1"/>
</dbReference>
<dbReference type="InterPro" id="IPR036915">
    <property type="entry name" value="Cyclin-like_sf"/>
</dbReference>
<name>A0A8U7N8J0_CORMO</name>
<feature type="domain" description="Cyclin-like" evidence="3">
    <location>
        <begin position="57"/>
        <end position="143"/>
    </location>
</feature>
<evidence type="ECO:0000256" key="1">
    <source>
        <dbReference type="ARBA" id="ARBA00023127"/>
    </source>
</evidence>
<dbReference type="InterPro" id="IPR039361">
    <property type="entry name" value="Cyclin"/>
</dbReference>
<dbReference type="PANTHER" id="PTHR10177">
    <property type="entry name" value="CYCLINS"/>
    <property type="match status" value="1"/>
</dbReference>